<evidence type="ECO:0000313" key="7">
    <source>
        <dbReference type="EMBL" id="GLT22507.1"/>
    </source>
</evidence>
<name>A0ABQ6FAB2_9RHOO</name>
<sequence>MTSFFRLVVAGALALLVQPALAFEVAEPAVATFDVDTTGLPPPPAGEGNPYRGNARAAEIGRTLFNQTCARCHGVDAVSRNMPGPDLTRLDKACRPIADPAVRAHCLADNDAYFLDSVQNGKVRVGVSHMPAWKTVLSPQLIWTLRTFVESRAPKRAAE</sequence>
<evidence type="ECO:0000256" key="3">
    <source>
        <dbReference type="ARBA" id="ARBA00023004"/>
    </source>
</evidence>
<comment type="caution">
    <text evidence="7">The sequence shown here is derived from an EMBL/GenBank/DDBJ whole genome shotgun (WGS) entry which is preliminary data.</text>
</comment>
<evidence type="ECO:0000256" key="5">
    <source>
        <dbReference type="SAM" id="SignalP"/>
    </source>
</evidence>
<dbReference type="InterPro" id="IPR009056">
    <property type="entry name" value="Cyt_c-like_dom"/>
</dbReference>
<keyword evidence="8" id="KW-1185">Reference proteome</keyword>
<evidence type="ECO:0000259" key="6">
    <source>
        <dbReference type="PROSITE" id="PS51007"/>
    </source>
</evidence>
<reference evidence="8" key="1">
    <citation type="journal article" date="2019" name="Int. J. Syst. Evol. Microbiol.">
        <title>The Global Catalogue of Microorganisms (GCM) 10K type strain sequencing project: providing services to taxonomists for standard genome sequencing and annotation.</title>
        <authorList>
            <consortium name="The Broad Institute Genomics Platform"/>
            <consortium name="The Broad Institute Genome Sequencing Center for Infectious Disease"/>
            <person name="Wu L."/>
            <person name="Ma J."/>
        </authorList>
    </citation>
    <scope>NUCLEOTIDE SEQUENCE [LARGE SCALE GENOMIC DNA]</scope>
    <source>
        <strain evidence="8">NBRC 102407</strain>
    </source>
</reference>
<protein>
    <recommendedName>
        <fullName evidence="6">Cytochrome c domain-containing protein</fullName>
    </recommendedName>
</protein>
<dbReference type="RefSeq" id="WP_284187810.1">
    <property type="nucleotide sequence ID" value="NZ_BSPX01000026.1"/>
</dbReference>
<dbReference type="PROSITE" id="PS51007">
    <property type="entry name" value="CYTC"/>
    <property type="match status" value="1"/>
</dbReference>
<dbReference type="EMBL" id="BSPX01000026">
    <property type="protein sequence ID" value="GLT22507.1"/>
    <property type="molecule type" value="Genomic_DNA"/>
</dbReference>
<feature type="chain" id="PRO_5045395450" description="Cytochrome c domain-containing protein" evidence="5">
    <location>
        <begin position="23"/>
        <end position="159"/>
    </location>
</feature>
<gene>
    <name evidence="7" type="ORF">GCM10007933_19670</name>
</gene>
<dbReference type="InterPro" id="IPR036909">
    <property type="entry name" value="Cyt_c-like_dom_sf"/>
</dbReference>
<organism evidence="7 8">
    <name type="scientific">Zoogloea oryzae</name>
    <dbReference type="NCBI Taxonomy" id="310767"/>
    <lineage>
        <taxon>Bacteria</taxon>
        <taxon>Pseudomonadati</taxon>
        <taxon>Pseudomonadota</taxon>
        <taxon>Betaproteobacteria</taxon>
        <taxon>Rhodocyclales</taxon>
        <taxon>Zoogloeaceae</taxon>
        <taxon>Zoogloea</taxon>
    </lineage>
</organism>
<dbReference type="SUPFAM" id="SSF46626">
    <property type="entry name" value="Cytochrome c"/>
    <property type="match status" value="1"/>
</dbReference>
<keyword evidence="3 4" id="KW-0408">Iron</keyword>
<keyword evidence="1 4" id="KW-0349">Heme</keyword>
<dbReference type="Proteomes" id="UP001157167">
    <property type="component" value="Unassembled WGS sequence"/>
</dbReference>
<proteinExistence type="predicted"/>
<keyword evidence="2 4" id="KW-0479">Metal-binding</keyword>
<evidence type="ECO:0000256" key="2">
    <source>
        <dbReference type="ARBA" id="ARBA00022723"/>
    </source>
</evidence>
<accession>A0ABQ6FAB2</accession>
<evidence type="ECO:0000256" key="4">
    <source>
        <dbReference type="PROSITE-ProRule" id="PRU00433"/>
    </source>
</evidence>
<keyword evidence="5" id="KW-0732">Signal</keyword>
<feature type="domain" description="Cytochrome c" evidence="6">
    <location>
        <begin position="56"/>
        <end position="153"/>
    </location>
</feature>
<dbReference type="Gene3D" id="1.10.760.10">
    <property type="entry name" value="Cytochrome c-like domain"/>
    <property type="match status" value="1"/>
</dbReference>
<feature type="signal peptide" evidence="5">
    <location>
        <begin position="1"/>
        <end position="22"/>
    </location>
</feature>
<dbReference type="Pfam" id="PF13442">
    <property type="entry name" value="Cytochrome_CBB3"/>
    <property type="match status" value="1"/>
</dbReference>
<evidence type="ECO:0000313" key="8">
    <source>
        <dbReference type="Proteomes" id="UP001157167"/>
    </source>
</evidence>
<evidence type="ECO:0000256" key="1">
    <source>
        <dbReference type="ARBA" id="ARBA00022617"/>
    </source>
</evidence>